<dbReference type="Proteomes" id="UP000030746">
    <property type="component" value="Unassembled WGS sequence"/>
</dbReference>
<dbReference type="HOGENOM" id="CLU_2052258_0_0_1"/>
<dbReference type="KEGG" id="lgi:LOTGIDRAFT_171741"/>
<evidence type="ECO:0000256" key="1">
    <source>
        <dbReference type="SAM" id="MobiDB-lite"/>
    </source>
</evidence>
<organism evidence="2 3">
    <name type="scientific">Lottia gigantea</name>
    <name type="common">Giant owl limpet</name>
    <dbReference type="NCBI Taxonomy" id="225164"/>
    <lineage>
        <taxon>Eukaryota</taxon>
        <taxon>Metazoa</taxon>
        <taxon>Spiralia</taxon>
        <taxon>Lophotrochozoa</taxon>
        <taxon>Mollusca</taxon>
        <taxon>Gastropoda</taxon>
        <taxon>Patellogastropoda</taxon>
        <taxon>Lottioidea</taxon>
        <taxon>Lottiidae</taxon>
        <taxon>Lottia</taxon>
    </lineage>
</organism>
<feature type="region of interest" description="Disordered" evidence="1">
    <location>
        <begin position="1"/>
        <end position="41"/>
    </location>
</feature>
<dbReference type="EMBL" id="KB200109">
    <property type="protein sequence ID" value="ESP03135.1"/>
    <property type="molecule type" value="Genomic_DNA"/>
</dbReference>
<dbReference type="CTD" id="20241881"/>
<evidence type="ECO:0000313" key="2">
    <source>
        <dbReference type="EMBL" id="ESP03135.1"/>
    </source>
</evidence>
<protein>
    <submittedName>
        <fullName evidence="2">Uncharacterized protein</fullName>
    </submittedName>
</protein>
<name>V4CLG3_LOTGI</name>
<dbReference type="AlphaFoldDB" id="V4CLG3"/>
<evidence type="ECO:0000313" key="3">
    <source>
        <dbReference type="Proteomes" id="UP000030746"/>
    </source>
</evidence>
<accession>V4CLG3</accession>
<dbReference type="RefSeq" id="XP_009046185.1">
    <property type="nucleotide sequence ID" value="XM_009047937.1"/>
</dbReference>
<feature type="compositionally biased region" description="Basic and acidic residues" evidence="1">
    <location>
        <begin position="1"/>
        <end position="24"/>
    </location>
</feature>
<reference evidence="2 3" key="1">
    <citation type="journal article" date="2013" name="Nature">
        <title>Insights into bilaterian evolution from three spiralian genomes.</title>
        <authorList>
            <person name="Simakov O."/>
            <person name="Marletaz F."/>
            <person name="Cho S.J."/>
            <person name="Edsinger-Gonzales E."/>
            <person name="Havlak P."/>
            <person name="Hellsten U."/>
            <person name="Kuo D.H."/>
            <person name="Larsson T."/>
            <person name="Lv J."/>
            <person name="Arendt D."/>
            <person name="Savage R."/>
            <person name="Osoegawa K."/>
            <person name="de Jong P."/>
            <person name="Grimwood J."/>
            <person name="Chapman J.A."/>
            <person name="Shapiro H."/>
            <person name="Aerts A."/>
            <person name="Otillar R.P."/>
            <person name="Terry A.Y."/>
            <person name="Boore J.L."/>
            <person name="Grigoriev I.V."/>
            <person name="Lindberg D.R."/>
            <person name="Seaver E.C."/>
            <person name="Weisblat D.A."/>
            <person name="Putnam N.H."/>
            <person name="Rokhsar D.S."/>
        </authorList>
    </citation>
    <scope>NUCLEOTIDE SEQUENCE [LARGE SCALE GENOMIC DNA]</scope>
</reference>
<keyword evidence="3" id="KW-1185">Reference proteome</keyword>
<sequence>MAESEVNNREEQPKKRVFDLRSDSIDESEEYSENSRTNLSNKMDSMSFQAASISESQNVGMPKPGTGMRDRFAFCLTNCTSVSETGIFLAKLISNIVHRSLEISLKFEPSNPCVSRIIYV</sequence>
<gene>
    <name evidence="2" type="ORF">LOTGIDRAFT_171741</name>
</gene>
<dbReference type="GeneID" id="20241881"/>
<proteinExistence type="predicted"/>